<dbReference type="EMBL" id="FO082058">
    <property type="protein sequence ID" value="CCE73496.1"/>
    <property type="molecule type" value="Genomic_DNA"/>
</dbReference>
<dbReference type="STRING" id="559304.G8YVQ2"/>
<dbReference type="CDD" id="cd23023">
    <property type="entry name" value="zf-HIT_BCD1"/>
    <property type="match status" value="1"/>
</dbReference>
<evidence type="ECO:0000256" key="5">
    <source>
        <dbReference type="ARBA" id="ARBA00049598"/>
    </source>
</evidence>
<dbReference type="InParanoid" id="G8YVQ2"/>
<evidence type="ECO:0000256" key="3">
    <source>
        <dbReference type="ARBA" id="ARBA00022771"/>
    </source>
</evidence>
<comment type="similarity">
    <text evidence="6">Belongs to the BCD1 family.</text>
</comment>
<dbReference type="Proteomes" id="UP000005222">
    <property type="component" value="Chromosome A"/>
</dbReference>
<feature type="compositionally biased region" description="Acidic residues" evidence="8">
    <location>
        <begin position="289"/>
        <end position="305"/>
    </location>
</feature>
<organism evidence="10 12">
    <name type="scientific">Pichia sorbitophila (strain ATCC MYA-4447 / BCRC 22081 / CBS 7064 / NBRC 10061 / NRRL Y-12695)</name>
    <name type="common">Hybrid yeast</name>
    <dbReference type="NCBI Taxonomy" id="559304"/>
    <lineage>
        <taxon>Eukaryota</taxon>
        <taxon>Fungi</taxon>
        <taxon>Dikarya</taxon>
        <taxon>Ascomycota</taxon>
        <taxon>Saccharomycotina</taxon>
        <taxon>Pichiomycetes</taxon>
        <taxon>Debaryomycetaceae</taxon>
        <taxon>Millerozyma</taxon>
    </lineage>
</organism>
<dbReference type="GO" id="GO:0008270">
    <property type="term" value="F:zinc ion binding"/>
    <property type="evidence" value="ECO:0007669"/>
    <property type="project" value="UniProtKB-UniRule"/>
</dbReference>
<dbReference type="HOGENOM" id="CLU_025524_0_0_1"/>
<dbReference type="PANTHER" id="PTHR13483:SF3">
    <property type="entry name" value="BOX C_D SNORNA PROTEIN 1"/>
    <property type="match status" value="1"/>
</dbReference>
<evidence type="ECO:0000256" key="1">
    <source>
        <dbReference type="ARBA" id="ARBA00022553"/>
    </source>
</evidence>
<reference evidence="12" key="2">
    <citation type="journal article" date="2012" name="G3 (Bethesda)">
        <title>Pichia sorbitophila, an interspecies yeast hybrid reveals early steps of genome resolution following polyploidization.</title>
        <authorList>
            <person name="Leh Louis V."/>
            <person name="Despons L."/>
            <person name="Friedrich A."/>
            <person name="Martin T."/>
            <person name="Durrens P."/>
            <person name="Casaregola S."/>
            <person name="Neuveglise C."/>
            <person name="Fairhead C."/>
            <person name="Marck C."/>
            <person name="Cruz J.A."/>
            <person name="Straub M.L."/>
            <person name="Kugler V."/>
            <person name="Sacerdot C."/>
            <person name="Uzunov Z."/>
            <person name="Thierry A."/>
            <person name="Weiss S."/>
            <person name="Bleykasten C."/>
            <person name="De Montigny J."/>
            <person name="Jacques N."/>
            <person name="Jung P."/>
            <person name="Lemaire M."/>
            <person name="Mallet S."/>
            <person name="Morel G."/>
            <person name="Richard G.F."/>
            <person name="Sarkar A."/>
            <person name="Savel G."/>
            <person name="Schacherer J."/>
            <person name="Seret M.L."/>
            <person name="Talla E."/>
            <person name="Samson G."/>
            <person name="Jubin C."/>
            <person name="Poulain J."/>
            <person name="Vacherie B."/>
            <person name="Barbe V."/>
            <person name="Pelletier E."/>
            <person name="Sherman D.J."/>
            <person name="Westhof E."/>
            <person name="Weissenbach J."/>
            <person name="Baret P.V."/>
            <person name="Wincker P."/>
            <person name="Gaillardin C."/>
            <person name="Dujon B."/>
            <person name="Souciet J.L."/>
        </authorList>
    </citation>
    <scope>NUCLEOTIDE SEQUENCE [LARGE SCALE GENOMIC DNA]</scope>
    <source>
        <strain evidence="12">ATCC MYA-4447 / BCRC 22081 / CBS 7064 / NBRC 10061 / NRRL Y-12695</strain>
    </source>
</reference>
<comment type="function">
    <text evidence="5">Required for box C/D snoRNAs accumulation involved in snoRNA processing, snoRNA transport to the nucleolus and ribosome biogenesis.</text>
</comment>
<evidence type="ECO:0000256" key="7">
    <source>
        <dbReference type="PROSITE-ProRule" id="PRU00453"/>
    </source>
</evidence>
<keyword evidence="1" id="KW-0597">Phosphoprotein</keyword>
<evidence type="ECO:0000313" key="10">
    <source>
        <dbReference type="EMBL" id="CCE72935.1"/>
    </source>
</evidence>
<dbReference type="SUPFAM" id="SSF144232">
    <property type="entry name" value="HIT/MYND zinc finger-like"/>
    <property type="match status" value="1"/>
</dbReference>
<dbReference type="OMA" id="YWRVEWL"/>
<keyword evidence="12" id="KW-1185">Reference proteome</keyword>
<evidence type="ECO:0000259" key="9">
    <source>
        <dbReference type="PROSITE" id="PS51083"/>
    </source>
</evidence>
<accession>G8YVQ2</accession>
<dbReference type="InterPro" id="IPR051639">
    <property type="entry name" value="BCD1"/>
</dbReference>
<dbReference type="GO" id="GO:0048254">
    <property type="term" value="P:snoRNA localization"/>
    <property type="evidence" value="ECO:0007669"/>
    <property type="project" value="TreeGrafter"/>
</dbReference>
<reference evidence="10" key="1">
    <citation type="submission" date="2011-10" db="EMBL/GenBank/DDBJ databases">
        <authorList>
            <person name="Genoscope - CEA"/>
        </authorList>
    </citation>
    <scope>NUCLEOTIDE SEQUENCE</scope>
    <source>
        <strain evidence="10">CBS 7064</strain>
    </source>
</reference>
<keyword evidence="4" id="KW-0862">Zinc</keyword>
<feature type="region of interest" description="Disordered" evidence="8">
    <location>
        <begin position="282"/>
        <end position="337"/>
    </location>
</feature>
<dbReference type="GO" id="GO:0000492">
    <property type="term" value="P:box C/D snoRNP assembly"/>
    <property type="evidence" value="ECO:0007669"/>
    <property type="project" value="TreeGrafter"/>
</dbReference>
<dbReference type="EMBL" id="FO082059">
    <property type="protein sequence ID" value="CCE72935.1"/>
    <property type="molecule type" value="Genomic_DNA"/>
</dbReference>
<dbReference type="GO" id="GO:0000463">
    <property type="term" value="P:maturation of LSU-rRNA from tricistronic rRNA transcript (SSU-rRNA, 5.8S rRNA, LSU-rRNA)"/>
    <property type="evidence" value="ECO:0007669"/>
    <property type="project" value="TreeGrafter"/>
</dbReference>
<dbReference type="eggNOG" id="KOG2858">
    <property type="taxonomic scope" value="Eukaryota"/>
</dbReference>
<dbReference type="Pfam" id="PF04438">
    <property type="entry name" value="zf-HIT"/>
    <property type="match status" value="1"/>
</dbReference>
<evidence type="ECO:0000313" key="11">
    <source>
        <dbReference type="EMBL" id="CCE73496.1"/>
    </source>
</evidence>
<dbReference type="Proteomes" id="UP000005222">
    <property type="component" value="Chromosome B"/>
</dbReference>
<dbReference type="AlphaFoldDB" id="G8YVQ2"/>
<dbReference type="GO" id="GO:0070761">
    <property type="term" value="C:pre-snoRNP complex"/>
    <property type="evidence" value="ECO:0007669"/>
    <property type="project" value="TreeGrafter"/>
</dbReference>
<proteinExistence type="inferred from homology"/>
<name>G8YVQ2_PICSO</name>
<keyword evidence="3 7" id="KW-0863">Zinc-finger</keyword>
<dbReference type="Pfam" id="PF25790">
    <property type="entry name" value="BCD1"/>
    <property type="match status" value="1"/>
</dbReference>
<keyword evidence="2" id="KW-0479">Metal-binding</keyword>
<feature type="domain" description="HIT-type" evidence="9">
    <location>
        <begin position="6"/>
        <end position="40"/>
    </location>
</feature>
<evidence type="ECO:0000256" key="8">
    <source>
        <dbReference type="SAM" id="MobiDB-lite"/>
    </source>
</evidence>
<evidence type="ECO:0000313" key="12">
    <source>
        <dbReference type="Proteomes" id="UP000005222"/>
    </source>
</evidence>
<dbReference type="PANTHER" id="PTHR13483">
    <property type="entry name" value="BOX C_D SNORNA PROTEIN 1-RELATED"/>
    <property type="match status" value="1"/>
</dbReference>
<feature type="compositionally biased region" description="Acidic residues" evidence="8">
    <location>
        <begin position="320"/>
        <end position="337"/>
    </location>
</feature>
<dbReference type="GO" id="GO:0005634">
    <property type="term" value="C:nucleus"/>
    <property type="evidence" value="ECO:0007669"/>
    <property type="project" value="TreeGrafter"/>
</dbReference>
<dbReference type="PROSITE" id="PS51083">
    <property type="entry name" value="ZF_HIT"/>
    <property type="match status" value="1"/>
</dbReference>
<evidence type="ECO:0000256" key="4">
    <source>
        <dbReference type="ARBA" id="ARBA00022833"/>
    </source>
</evidence>
<dbReference type="InterPro" id="IPR057721">
    <property type="entry name" value="BCD1_alpha/beta"/>
</dbReference>
<gene>
    <name evidence="10" type="primary">Piso0_000541</name>
    <name evidence="10" type="ORF">GNLVRS01_PISO0A11616g</name>
    <name evidence="11" type="ORF">GNLVRS01_PISO0B11683g</name>
</gene>
<sequence>MEEKLCFVCHANESKYRCPACGVRTCSNICVNRHKKQTECTGVVDQTKFISKKKLLKDQTYSNRDYNFLLNIGRKLEVKREEIQGEAKNVFKRSYNGPDSKSKRIRTNSNDEDKRLAKVYKVYPRESRVLTKRNNTLTVYQPPGMTRANRNKTGYDKKSASFIWTVEWVIIGREGQELHRFVSYRIKEHLRLREALPVNIIRNNAPQFPPEVDSNDISFYLVNIIERRKNHPNLIPLDPDMSLSSALQDKIVLEYPTIHATLKDCDLGDQVIKSADVYELEGTTSADDTSSDGDSSSDNDSDSSDDSSTSSSDSQTSDSSDNDSESSGDEKEPSEDN</sequence>
<dbReference type="Gene3D" id="3.30.60.190">
    <property type="match status" value="1"/>
</dbReference>
<dbReference type="FunCoup" id="G8YVQ2">
    <property type="interactions" value="204"/>
</dbReference>
<evidence type="ECO:0000256" key="2">
    <source>
        <dbReference type="ARBA" id="ARBA00022723"/>
    </source>
</evidence>
<protein>
    <submittedName>
        <fullName evidence="10">Piso0_000541 protein</fullName>
    </submittedName>
</protein>
<feature type="compositionally biased region" description="Low complexity" evidence="8">
    <location>
        <begin position="306"/>
        <end position="319"/>
    </location>
</feature>
<dbReference type="OrthoDB" id="272357at2759"/>
<dbReference type="InterPro" id="IPR007529">
    <property type="entry name" value="Znf_HIT"/>
</dbReference>
<evidence type="ECO:0000256" key="6">
    <source>
        <dbReference type="ARBA" id="ARBA00049654"/>
    </source>
</evidence>